<keyword evidence="10" id="KW-0106">Calcium</keyword>
<feature type="non-terminal residue" evidence="18">
    <location>
        <position position="284"/>
    </location>
</feature>
<evidence type="ECO:0000256" key="9">
    <source>
        <dbReference type="ARBA" id="ARBA00022801"/>
    </source>
</evidence>
<name>A0A087UYP2_STEMI</name>
<keyword evidence="8" id="KW-0479">Metal-binding</keyword>
<dbReference type="Pfam" id="PF05826">
    <property type="entry name" value="Phospholip_A2_2"/>
    <property type="match status" value="1"/>
</dbReference>
<evidence type="ECO:0000256" key="14">
    <source>
        <dbReference type="ARBA" id="ARBA00023157"/>
    </source>
</evidence>
<dbReference type="GO" id="GO:0004623">
    <property type="term" value="F:phospholipase A2 activity"/>
    <property type="evidence" value="ECO:0007669"/>
    <property type="project" value="UniProtKB-EC"/>
</dbReference>
<dbReference type="GO" id="GO:0005576">
    <property type="term" value="C:extracellular region"/>
    <property type="evidence" value="ECO:0007669"/>
    <property type="project" value="UniProtKB-SubCell"/>
</dbReference>
<evidence type="ECO:0000256" key="10">
    <source>
        <dbReference type="ARBA" id="ARBA00022837"/>
    </source>
</evidence>
<evidence type="ECO:0000256" key="7">
    <source>
        <dbReference type="ARBA" id="ARBA00022525"/>
    </source>
</evidence>
<evidence type="ECO:0000256" key="13">
    <source>
        <dbReference type="ARBA" id="ARBA00023145"/>
    </source>
</evidence>
<dbReference type="Gene3D" id="1.20.90.10">
    <property type="entry name" value="Phospholipase A2 domain"/>
    <property type="match status" value="1"/>
</dbReference>
<evidence type="ECO:0000256" key="4">
    <source>
        <dbReference type="ARBA" id="ARBA00009659"/>
    </source>
</evidence>
<evidence type="ECO:0000256" key="6">
    <source>
        <dbReference type="ARBA" id="ARBA00021721"/>
    </source>
</evidence>
<comment type="cofactor">
    <cofactor evidence="2">
        <name>Ca(2+)</name>
        <dbReference type="ChEBI" id="CHEBI:29108"/>
    </cofactor>
</comment>
<dbReference type="GO" id="GO:0050482">
    <property type="term" value="P:arachidonate secretion"/>
    <property type="evidence" value="ECO:0007669"/>
    <property type="project" value="InterPro"/>
</dbReference>
<protein>
    <recommendedName>
        <fullName evidence="6">Phospholipase A2</fullName>
        <ecNumber evidence="5">3.1.1.4</ecNumber>
    </recommendedName>
    <alternativeName>
        <fullName evidence="15">Phosphatidylcholine 2-acylhydrolase</fullName>
    </alternativeName>
</protein>
<evidence type="ECO:0000313" key="19">
    <source>
        <dbReference type="Proteomes" id="UP000054359"/>
    </source>
</evidence>
<dbReference type="SUPFAM" id="SSF48619">
    <property type="entry name" value="Phospholipase A2, PLA2"/>
    <property type="match status" value="1"/>
</dbReference>
<dbReference type="EMBL" id="KK122319">
    <property type="protein sequence ID" value="KFM82481.1"/>
    <property type="molecule type" value="Genomic_DNA"/>
</dbReference>
<dbReference type="EC" id="3.1.1.4" evidence="5"/>
<keyword evidence="14" id="KW-1015">Disulfide bond</keyword>
<comment type="catalytic activity">
    <reaction evidence="1">
        <text>a 1,2-diacyl-sn-glycero-3-phosphocholine + H2O = a 1-acyl-sn-glycero-3-phosphocholine + a fatty acid + H(+)</text>
        <dbReference type="Rhea" id="RHEA:15801"/>
        <dbReference type="ChEBI" id="CHEBI:15377"/>
        <dbReference type="ChEBI" id="CHEBI:15378"/>
        <dbReference type="ChEBI" id="CHEBI:28868"/>
        <dbReference type="ChEBI" id="CHEBI:57643"/>
        <dbReference type="ChEBI" id="CHEBI:58168"/>
        <dbReference type="EC" id="3.1.1.4"/>
    </reaction>
</comment>
<evidence type="ECO:0000259" key="17">
    <source>
        <dbReference type="Pfam" id="PF05826"/>
    </source>
</evidence>
<evidence type="ECO:0000256" key="3">
    <source>
        <dbReference type="ARBA" id="ARBA00004613"/>
    </source>
</evidence>
<evidence type="ECO:0000256" key="12">
    <source>
        <dbReference type="ARBA" id="ARBA00023098"/>
    </source>
</evidence>
<keyword evidence="19" id="KW-1185">Reference proteome</keyword>
<dbReference type="AlphaFoldDB" id="A0A087UYP2"/>
<keyword evidence="9" id="KW-0378">Hydrolase</keyword>
<evidence type="ECO:0000256" key="15">
    <source>
        <dbReference type="ARBA" id="ARBA00029903"/>
    </source>
</evidence>
<reference evidence="18 19" key="1">
    <citation type="submission" date="2013-11" db="EMBL/GenBank/DDBJ databases">
        <title>Genome sequencing of Stegodyphus mimosarum.</title>
        <authorList>
            <person name="Bechsgaard J."/>
        </authorList>
    </citation>
    <scope>NUCLEOTIDE SEQUENCE [LARGE SCALE GENOMIC DNA]</scope>
</reference>
<dbReference type="STRING" id="407821.A0A087UYP2"/>
<dbReference type="GO" id="GO:0006644">
    <property type="term" value="P:phospholipid metabolic process"/>
    <property type="evidence" value="ECO:0007669"/>
    <property type="project" value="InterPro"/>
</dbReference>
<proteinExistence type="inferred from homology"/>
<accession>A0A087UYP2</accession>
<keyword evidence="11" id="KW-0442">Lipid degradation</keyword>
<dbReference type="InterPro" id="IPR036444">
    <property type="entry name" value="PLipase_A2_dom_sf"/>
</dbReference>
<sequence length="284" mass="32386">MRFLFGFLFCSLGILTNAQNKKNFLQKSSDNGNEVLLIITYANNDPQQVEHCEIYSDEAVIKAVLQEGGEDQVSRPSVNEMREHLGNCVRFLRNNAGTSRSEFHGLEYFSESRRRTPFSNDAEMRVSEETLERWKSEPHNSTTVFPGTKWCGAGDKAQSYDDLGSEAETDKCCRAHDLCDDMLRTGEKKGDLINDSQFTLLSCGCDEEFYSCLEKVNTGTSNTIGNLYFNLLDRKCYKLDYPVVKCLRYKFLSSTCAEYERDTTAPMVLQWAEAKRYTKIPFIG</sequence>
<dbReference type="GO" id="GO:0016042">
    <property type="term" value="P:lipid catabolic process"/>
    <property type="evidence" value="ECO:0007669"/>
    <property type="project" value="UniProtKB-KW"/>
</dbReference>
<keyword evidence="12" id="KW-0443">Lipid metabolism</keyword>
<evidence type="ECO:0000256" key="1">
    <source>
        <dbReference type="ARBA" id="ARBA00001604"/>
    </source>
</evidence>
<dbReference type="Proteomes" id="UP000054359">
    <property type="component" value="Unassembled WGS sequence"/>
</dbReference>
<gene>
    <name evidence="18" type="ORF">X975_23721</name>
</gene>
<evidence type="ECO:0000256" key="5">
    <source>
        <dbReference type="ARBA" id="ARBA00013278"/>
    </source>
</evidence>
<dbReference type="PANTHER" id="PTHR12253">
    <property type="entry name" value="RH14732P"/>
    <property type="match status" value="1"/>
</dbReference>
<comment type="subcellular location">
    <subcellularLocation>
        <location evidence="3">Secreted</location>
    </subcellularLocation>
</comment>
<evidence type="ECO:0000256" key="11">
    <source>
        <dbReference type="ARBA" id="ARBA00022963"/>
    </source>
</evidence>
<feature type="chain" id="PRO_5001830984" description="Phospholipase A2" evidence="16">
    <location>
        <begin position="19"/>
        <end position="284"/>
    </location>
</feature>
<dbReference type="OrthoDB" id="6427402at2759"/>
<organism evidence="18 19">
    <name type="scientific">Stegodyphus mimosarum</name>
    <name type="common">African social velvet spider</name>
    <dbReference type="NCBI Taxonomy" id="407821"/>
    <lineage>
        <taxon>Eukaryota</taxon>
        <taxon>Metazoa</taxon>
        <taxon>Ecdysozoa</taxon>
        <taxon>Arthropoda</taxon>
        <taxon>Chelicerata</taxon>
        <taxon>Arachnida</taxon>
        <taxon>Araneae</taxon>
        <taxon>Araneomorphae</taxon>
        <taxon>Entelegynae</taxon>
        <taxon>Eresoidea</taxon>
        <taxon>Eresidae</taxon>
        <taxon>Stegodyphus</taxon>
    </lineage>
</organism>
<feature type="domain" description="Phospholipase A2-like central" evidence="17">
    <location>
        <begin position="145"/>
        <end position="239"/>
    </location>
</feature>
<dbReference type="InterPro" id="IPR033113">
    <property type="entry name" value="PLA2_histidine"/>
</dbReference>
<feature type="signal peptide" evidence="16">
    <location>
        <begin position="1"/>
        <end position="18"/>
    </location>
</feature>
<evidence type="ECO:0000256" key="8">
    <source>
        <dbReference type="ARBA" id="ARBA00022723"/>
    </source>
</evidence>
<dbReference type="InterPro" id="IPR016090">
    <property type="entry name" value="PLA2-like_dom"/>
</dbReference>
<dbReference type="FunFam" id="1.20.90.10:FF:000002">
    <property type="entry name" value="Phospholipase A2 group III"/>
    <property type="match status" value="1"/>
</dbReference>
<evidence type="ECO:0000256" key="2">
    <source>
        <dbReference type="ARBA" id="ARBA00001913"/>
    </source>
</evidence>
<dbReference type="PROSITE" id="PS00118">
    <property type="entry name" value="PA2_HIS"/>
    <property type="match status" value="1"/>
</dbReference>
<comment type="similarity">
    <text evidence="4">Belongs to the phospholipase A2 family. Group III subfamily.</text>
</comment>
<evidence type="ECO:0000256" key="16">
    <source>
        <dbReference type="SAM" id="SignalP"/>
    </source>
</evidence>
<dbReference type="GO" id="GO:0046872">
    <property type="term" value="F:metal ion binding"/>
    <property type="evidence" value="ECO:0007669"/>
    <property type="project" value="UniProtKB-KW"/>
</dbReference>
<keyword evidence="16" id="KW-0732">Signal</keyword>
<keyword evidence="7" id="KW-0964">Secreted</keyword>
<keyword evidence="13" id="KW-0865">Zymogen</keyword>
<evidence type="ECO:0000313" key="18">
    <source>
        <dbReference type="EMBL" id="KFM82481.1"/>
    </source>
</evidence>
<dbReference type="CDD" id="cd04704">
    <property type="entry name" value="PLA2_bee_venom_like"/>
    <property type="match status" value="1"/>
</dbReference>